<dbReference type="RefSeq" id="WP_391936176.1">
    <property type="nucleotide sequence ID" value="NZ_JBIBSM010000013.1"/>
</dbReference>
<evidence type="ECO:0000313" key="2">
    <source>
        <dbReference type="Proteomes" id="UP001603013"/>
    </source>
</evidence>
<keyword evidence="2" id="KW-1185">Reference proteome</keyword>
<accession>A0ABW6YHA7</accession>
<dbReference type="EMBL" id="JBIBSM010000013">
    <property type="protein sequence ID" value="MFF8279135.1"/>
    <property type="molecule type" value="Genomic_DNA"/>
</dbReference>
<reference evidence="1 2" key="1">
    <citation type="submission" date="2024-10" db="EMBL/GenBank/DDBJ databases">
        <title>The Natural Products Discovery Center: Release of the First 8490 Sequenced Strains for Exploring Actinobacteria Biosynthetic Diversity.</title>
        <authorList>
            <person name="Kalkreuter E."/>
            <person name="Kautsar S.A."/>
            <person name="Yang D."/>
            <person name="Bader C.D."/>
            <person name="Teijaro C.N."/>
            <person name="Fluegel L."/>
            <person name="Davis C.M."/>
            <person name="Simpson J.R."/>
            <person name="Lauterbach L."/>
            <person name="Steele A.D."/>
            <person name="Gui C."/>
            <person name="Meng S."/>
            <person name="Li G."/>
            <person name="Viehrig K."/>
            <person name="Ye F."/>
            <person name="Su P."/>
            <person name="Kiefer A.F."/>
            <person name="Nichols A."/>
            <person name="Cepeda A.J."/>
            <person name="Yan W."/>
            <person name="Fan B."/>
            <person name="Jiang Y."/>
            <person name="Adhikari A."/>
            <person name="Zheng C.-J."/>
            <person name="Schuster L."/>
            <person name="Cowan T.M."/>
            <person name="Smanski M.J."/>
            <person name="Chevrette M.G."/>
            <person name="De Carvalho L.P.S."/>
            <person name="Shen B."/>
        </authorList>
    </citation>
    <scope>NUCLEOTIDE SEQUENCE [LARGE SCALE GENOMIC DNA]</scope>
    <source>
        <strain evidence="1 2">NPDC015755</strain>
    </source>
</reference>
<name>A0ABW6YHA7_9ACTN</name>
<evidence type="ECO:0000313" key="1">
    <source>
        <dbReference type="EMBL" id="MFF8279135.1"/>
    </source>
</evidence>
<dbReference type="SUPFAM" id="SSF56059">
    <property type="entry name" value="Glutathione synthetase ATP-binding domain-like"/>
    <property type="match status" value="1"/>
</dbReference>
<sequence>MTELRTTVLSRMYVDECRREGGGLGDAVARAELPPAFDEAWRAHLLPRPWFAHGPELAAFAADLERLFELLVSLPGRLFDGDVERYAAEIGLGPRHAALLCRAGSGRPDKLGRADVYHDGTSYKLLEFNLGSEVGGTDMAVFNQSLLRVPDFADFARRRGLDHVDIAARMAAVLRDRARPVVAGGAEPVIGLIEGNGAVAAYGRLMRAVQEAMAAQGLDLRIGEVGEVRARTDGKLTLRGTPLDVVLRNFAAGQLLDDPAGPEAAEPFVRAHEAGRTVLFTSLESGLYSHKSALALLSDPRWSTAFDAEERALVDRVLPWSRTLRASGPAELLDVCRERREHLILKPGAGYGGMDTFVGWESSDAQWRRALETAAAHGYIAQERVVPRPEPVHDPATGTVDDWIAALGIFLTDDGYAGAHARANRADGGAIVAISSNPDTRMAGVFTHP</sequence>
<dbReference type="Proteomes" id="UP001603013">
    <property type="component" value="Unassembled WGS sequence"/>
</dbReference>
<protein>
    <recommendedName>
        <fullName evidence="3">Circularly permuted type 2 ATP-grasp protein</fullName>
    </recommendedName>
</protein>
<proteinExistence type="predicted"/>
<organism evidence="1 2">
    <name type="scientific">Streptomyces lateritius</name>
    <dbReference type="NCBI Taxonomy" id="67313"/>
    <lineage>
        <taxon>Bacteria</taxon>
        <taxon>Bacillati</taxon>
        <taxon>Actinomycetota</taxon>
        <taxon>Actinomycetes</taxon>
        <taxon>Kitasatosporales</taxon>
        <taxon>Streptomycetaceae</taxon>
        <taxon>Streptomyces</taxon>
    </lineage>
</organism>
<evidence type="ECO:0008006" key="3">
    <source>
        <dbReference type="Google" id="ProtNLM"/>
    </source>
</evidence>
<comment type="caution">
    <text evidence="1">The sequence shown here is derived from an EMBL/GenBank/DDBJ whole genome shotgun (WGS) entry which is preliminary data.</text>
</comment>
<gene>
    <name evidence="1" type="ORF">ACF05T_23925</name>
</gene>